<accession>A0AAJ1IED2</accession>
<evidence type="ECO:0000256" key="8">
    <source>
        <dbReference type="ARBA" id="ARBA00022989"/>
    </source>
</evidence>
<dbReference type="Pfam" id="PF00528">
    <property type="entry name" value="BPD_transp_1"/>
    <property type="match status" value="1"/>
</dbReference>
<evidence type="ECO:0000256" key="11">
    <source>
        <dbReference type="RuleBase" id="RU365097"/>
    </source>
</evidence>
<evidence type="ECO:0000256" key="3">
    <source>
        <dbReference type="ARBA" id="ARBA00007069"/>
    </source>
</evidence>
<dbReference type="EMBL" id="JAQQAL010000033">
    <property type="protein sequence ID" value="MDC7227767.1"/>
    <property type="molecule type" value="Genomic_DNA"/>
</dbReference>
<keyword evidence="5 11" id="KW-1003">Cell membrane</keyword>
<feature type="domain" description="ABC transmembrane type-1" evidence="12">
    <location>
        <begin position="5"/>
        <end position="213"/>
    </location>
</feature>
<dbReference type="PANTHER" id="PTHR30183">
    <property type="entry name" value="MOLYBDENUM TRANSPORT SYSTEM PERMEASE PROTEIN MODB"/>
    <property type="match status" value="1"/>
</dbReference>
<dbReference type="PANTHER" id="PTHR30183:SF3">
    <property type="entry name" value="MOLYBDENUM TRANSPORT SYSTEM PERMEASE PROTEIN MODB"/>
    <property type="match status" value="1"/>
</dbReference>
<dbReference type="InterPro" id="IPR035906">
    <property type="entry name" value="MetI-like_sf"/>
</dbReference>
<comment type="caution">
    <text evidence="13">The sequence shown here is derived from an EMBL/GenBank/DDBJ whole genome shotgun (WGS) entry which is preliminary data.</text>
</comment>
<evidence type="ECO:0000256" key="7">
    <source>
        <dbReference type="ARBA" id="ARBA00022692"/>
    </source>
</evidence>
<feature type="transmembrane region" description="Helical" evidence="10">
    <location>
        <begin position="130"/>
        <end position="152"/>
    </location>
</feature>
<proteinExistence type="inferred from homology"/>
<dbReference type="CDD" id="cd06261">
    <property type="entry name" value="TM_PBP2"/>
    <property type="match status" value="1"/>
</dbReference>
<dbReference type="PROSITE" id="PS50928">
    <property type="entry name" value="ABC_TM1"/>
    <property type="match status" value="1"/>
</dbReference>
<comment type="function">
    <text evidence="1 11">Part of the binding-protein-dependent transport system for molybdenum; probably responsible for the translocation of the substrate across the membrane.</text>
</comment>
<evidence type="ECO:0000313" key="14">
    <source>
        <dbReference type="Proteomes" id="UP001221217"/>
    </source>
</evidence>
<protein>
    <recommendedName>
        <fullName evidence="11">Molybdenum transport system permease</fullName>
    </recommendedName>
</protein>
<evidence type="ECO:0000256" key="10">
    <source>
        <dbReference type="RuleBase" id="RU363032"/>
    </source>
</evidence>
<feature type="transmembrane region" description="Helical" evidence="10">
    <location>
        <begin position="195"/>
        <end position="213"/>
    </location>
</feature>
<dbReference type="NCBIfam" id="NF006939">
    <property type="entry name" value="PRK09421.1"/>
    <property type="match status" value="1"/>
</dbReference>
<evidence type="ECO:0000313" key="13">
    <source>
        <dbReference type="EMBL" id="MDC7227767.1"/>
    </source>
</evidence>
<keyword evidence="7 10" id="KW-0812">Transmembrane</keyword>
<evidence type="ECO:0000259" key="12">
    <source>
        <dbReference type="PROSITE" id="PS50928"/>
    </source>
</evidence>
<name>A0AAJ1IED2_9SPIO</name>
<gene>
    <name evidence="13" type="primary">modB</name>
    <name evidence="13" type="ORF">PQJ61_13465</name>
</gene>
<evidence type="ECO:0000256" key="9">
    <source>
        <dbReference type="ARBA" id="ARBA00023136"/>
    </source>
</evidence>
<evidence type="ECO:0000256" key="2">
    <source>
        <dbReference type="ARBA" id="ARBA00004651"/>
    </source>
</evidence>
<dbReference type="Proteomes" id="UP001221217">
    <property type="component" value="Unassembled WGS sequence"/>
</dbReference>
<evidence type="ECO:0000256" key="4">
    <source>
        <dbReference type="ARBA" id="ARBA00022448"/>
    </source>
</evidence>
<keyword evidence="9 10" id="KW-0472">Membrane</keyword>
<comment type="similarity">
    <text evidence="3 11">Belongs to the binding-protein-dependent transport system permease family. CysTW subfamily.</text>
</comment>
<keyword evidence="6 11" id="KW-0500">Molybdenum</keyword>
<organism evidence="13 14">
    <name type="scientific">Candidatus Thalassospirochaeta sargassi</name>
    <dbReference type="NCBI Taxonomy" id="3119039"/>
    <lineage>
        <taxon>Bacteria</taxon>
        <taxon>Pseudomonadati</taxon>
        <taxon>Spirochaetota</taxon>
        <taxon>Spirochaetia</taxon>
        <taxon>Spirochaetales</taxon>
        <taxon>Spirochaetaceae</taxon>
        <taxon>Candidatus Thalassospirochaeta</taxon>
    </lineage>
</organism>
<dbReference type="InterPro" id="IPR011867">
    <property type="entry name" value="ModB_ABC"/>
</dbReference>
<sequence length="222" mass="23284">MMSTVLLSVKIGLIAAAINIPIAVAAEYLLTRYAFRGRTLIDGIINLPLVMPPVTTGYLLLIILGKNGIIGSALYSTFGIRIAFTGAAAVIAAMVVSFPLIARSVKISLEMVDRKLEDAAMTMGAGRMSVFLRVTLPLILPGLLNGAVLGFARSLGEFGATITFAGNIDGITRTIPLSVYSFLQIPGREAGAAKLVAVSVLISFGAIFLSSTINSKGKKHES</sequence>
<dbReference type="GO" id="GO:0005886">
    <property type="term" value="C:plasma membrane"/>
    <property type="evidence" value="ECO:0007669"/>
    <property type="project" value="UniProtKB-SubCell"/>
</dbReference>
<dbReference type="AlphaFoldDB" id="A0AAJ1IED2"/>
<keyword evidence="4 10" id="KW-0813">Transport</keyword>
<evidence type="ECO:0000256" key="6">
    <source>
        <dbReference type="ARBA" id="ARBA00022505"/>
    </source>
</evidence>
<comment type="subcellular location">
    <subcellularLocation>
        <location evidence="2 10">Cell membrane</location>
        <topology evidence="2 10">Multi-pass membrane protein</topology>
    </subcellularLocation>
</comment>
<evidence type="ECO:0000256" key="1">
    <source>
        <dbReference type="ARBA" id="ARBA00002949"/>
    </source>
</evidence>
<feature type="transmembrane region" description="Helical" evidence="10">
    <location>
        <begin position="49"/>
        <end position="70"/>
    </location>
</feature>
<dbReference type="Gene3D" id="1.10.3720.10">
    <property type="entry name" value="MetI-like"/>
    <property type="match status" value="1"/>
</dbReference>
<evidence type="ECO:0000256" key="5">
    <source>
        <dbReference type="ARBA" id="ARBA00022475"/>
    </source>
</evidence>
<dbReference type="NCBIfam" id="TIGR02141">
    <property type="entry name" value="modB_ABC"/>
    <property type="match status" value="1"/>
</dbReference>
<dbReference type="InterPro" id="IPR000515">
    <property type="entry name" value="MetI-like"/>
</dbReference>
<reference evidence="13 14" key="1">
    <citation type="submission" date="2022-12" db="EMBL/GenBank/DDBJ databases">
        <title>Metagenome assembled genome from gulf of manar.</title>
        <authorList>
            <person name="Kohli P."/>
            <person name="Pk S."/>
            <person name="Venkata Ramana C."/>
            <person name="Sasikala C."/>
        </authorList>
    </citation>
    <scope>NUCLEOTIDE SEQUENCE [LARGE SCALE GENOMIC DNA]</scope>
    <source>
        <strain evidence="13">JB008</strain>
    </source>
</reference>
<feature type="transmembrane region" description="Helical" evidence="10">
    <location>
        <begin position="82"/>
        <end position="102"/>
    </location>
</feature>
<dbReference type="SUPFAM" id="SSF161098">
    <property type="entry name" value="MetI-like"/>
    <property type="match status" value="1"/>
</dbReference>
<comment type="caution">
    <text evidence="11">Lacks conserved residue(s) required for the propagation of feature annotation.</text>
</comment>
<keyword evidence="8 10" id="KW-1133">Transmembrane helix</keyword>
<dbReference type="GO" id="GO:0015098">
    <property type="term" value="F:molybdate ion transmembrane transporter activity"/>
    <property type="evidence" value="ECO:0007669"/>
    <property type="project" value="UniProtKB-UniRule"/>
</dbReference>